<dbReference type="InterPro" id="IPR011989">
    <property type="entry name" value="ARM-like"/>
</dbReference>
<sequence length="552" mass="61219">MCICMMHQGKAIGIRQAAGLLLKNNLKRVWISMAQENQKYIKSELLPCLGAVDRHIRTTVGTIISEVVNIEGVSGWLELLPALVSCLDSNDLNHMDGAMDALSKICEDIPQVLDSEVPGLAERPINIFLPRLYQFFQSPHASLRKLALGCVNQYVIIMPAALYNSMDKYLQGLFVLANDPVAEVRKLVCAAFVHLTEVLPSSIEPHLRNVMEYMLQVNKDPDEEVALEACEFWSAYCDAQLPTENLKEFLPRLIPVLLSNMAYADDDESLLDAEEDESQPDRDQDLKPRFHTSRLHGSEDFDDDDDDSFNVWNLRKCSAAAIDVLSNVFGDEILPALMPLIQAKLSASGDEAWKEREAAVLTLGAIAEGCFNGLYPLLSEANDKFPLIRSISCWTLSRFGKYLIQEIGNPKGYEQFEKVLMGLLRRLLDSNKRVQEAACSAFATVEEDAAEELVPHLQVCGIASRQVGPGEQGKVQGCISGVKSFGKVVAPFVFSPLTALFLSNNAPFYFPGFSLLCISLSSMFGFLQSLMIKDVPPSQLNKEINSTSREEV</sequence>
<dbReference type="Gene3D" id="1.20.1250.20">
    <property type="entry name" value="MFS general substrate transporter like domains"/>
    <property type="match status" value="1"/>
</dbReference>
<keyword evidence="5" id="KW-0677">Repeat</keyword>
<dbReference type="PANTHER" id="PTHR10527">
    <property type="entry name" value="IMPORTIN BETA"/>
    <property type="match status" value="1"/>
</dbReference>
<keyword evidence="6" id="KW-0653">Protein transport</keyword>
<evidence type="ECO:0000313" key="11">
    <source>
        <dbReference type="Proteomes" id="UP000712600"/>
    </source>
</evidence>
<dbReference type="Pfam" id="PF25780">
    <property type="entry name" value="TPR_IPO5"/>
    <property type="match status" value="1"/>
</dbReference>
<dbReference type="GO" id="GO:0005737">
    <property type="term" value="C:cytoplasm"/>
    <property type="evidence" value="ECO:0007669"/>
    <property type="project" value="UniProtKB-SubCell"/>
</dbReference>
<dbReference type="InterPro" id="IPR016024">
    <property type="entry name" value="ARM-type_fold"/>
</dbReference>
<dbReference type="GO" id="GO:0031267">
    <property type="term" value="F:small GTPase binding"/>
    <property type="evidence" value="ECO:0007669"/>
    <property type="project" value="InterPro"/>
</dbReference>
<dbReference type="InterPro" id="IPR040122">
    <property type="entry name" value="Importin_beta"/>
</dbReference>
<name>A0A8S9MTW1_BRACR</name>
<evidence type="ECO:0000256" key="1">
    <source>
        <dbReference type="ARBA" id="ARBA00004123"/>
    </source>
</evidence>
<dbReference type="AlphaFoldDB" id="A0A8S9MTW1"/>
<evidence type="ECO:0000256" key="8">
    <source>
        <dbReference type="SAM" id="MobiDB-lite"/>
    </source>
</evidence>
<evidence type="ECO:0000313" key="10">
    <source>
        <dbReference type="EMBL" id="KAF3485408.1"/>
    </source>
</evidence>
<organism evidence="10 11">
    <name type="scientific">Brassica cretica</name>
    <name type="common">Mustard</name>
    <dbReference type="NCBI Taxonomy" id="69181"/>
    <lineage>
        <taxon>Eukaryota</taxon>
        <taxon>Viridiplantae</taxon>
        <taxon>Streptophyta</taxon>
        <taxon>Embryophyta</taxon>
        <taxon>Tracheophyta</taxon>
        <taxon>Spermatophyta</taxon>
        <taxon>Magnoliopsida</taxon>
        <taxon>eudicotyledons</taxon>
        <taxon>Gunneridae</taxon>
        <taxon>Pentapetalae</taxon>
        <taxon>rosids</taxon>
        <taxon>malvids</taxon>
        <taxon>Brassicales</taxon>
        <taxon>Brassicaceae</taxon>
        <taxon>Brassiceae</taxon>
        <taxon>Brassica</taxon>
    </lineage>
</organism>
<feature type="region of interest" description="Disordered" evidence="8">
    <location>
        <begin position="271"/>
        <end position="298"/>
    </location>
</feature>
<dbReference type="PROSITE" id="PS50166">
    <property type="entry name" value="IMPORTIN_B_NT"/>
    <property type="match status" value="1"/>
</dbReference>
<keyword evidence="7" id="KW-0539">Nucleus</keyword>
<dbReference type="Gene3D" id="1.25.10.10">
    <property type="entry name" value="Leucine-rich Repeat Variant"/>
    <property type="match status" value="1"/>
</dbReference>
<accession>A0A8S9MTW1</accession>
<protein>
    <recommendedName>
        <fullName evidence="9">Importin N-terminal domain-containing protein</fullName>
    </recommendedName>
</protein>
<keyword evidence="3" id="KW-0813">Transport</keyword>
<evidence type="ECO:0000256" key="4">
    <source>
        <dbReference type="ARBA" id="ARBA00022490"/>
    </source>
</evidence>
<gene>
    <name evidence="10" type="ORF">F2Q69_00052559</name>
</gene>
<evidence type="ECO:0000256" key="2">
    <source>
        <dbReference type="ARBA" id="ARBA00004496"/>
    </source>
</evidence>
<evidence type="ECO:0000259" key="9">
    <source>
        <dbReference type="PROSITE" id="PS50166"/>
    </source>
</evidence>
<dbReference type="SUPFAM" id="SSF48371">
    <property type="entry name" value="ARM repeat"/>
    <property type="match status" value="1"/>
</dbReference>
<evidence type="ECO:0000256" key="6">
    <source>
        <dbReference type="ARBA" id="ARBA00022927"/>
    </source>
</evidence>
<dbReference type="EMBL" id="QGKX02002183">
    <property type="protein sequence ID" value="KAF3485408.1"/>
    <property type="molecule type" value="Genomic_DNA"/>
</dbReference>
<feature type="compositionally biased region" description="Basic and acidic residues" evidence="8">
    <location>
        <begin position="279"/>
        <end position="288"/>
    </location>
</feature>
<evidence type="ECO:0000256" key="7">
    <source>
        <dbReference type="ARBA" id="ARBA00023242"/>
    </source>
</evidence>
<evidence type="ECO:0000256" key="3">
    <source>
        <dbReference type="ARBA" id="ARBA00022448"/>
    </source>
</evidence>
<feature type="domain" description="Importin N-terminal" evidence="9">
    <location>
        <begin position="14"/>
        <end position="51"/>
    </location>
</feature>
<proteinExistence type="predicted"/>
<dbReference type="GO" id="GO:0006606">
    <property type="term" value="P:protein import into nucleus"/>
    <property type="evidence" value="ECO:0007669"/>
    <property type="project" value="InterPro"/>
</dbReference>
<dbReference type="InterPro" id="IPR057672">
    <property type="entry name" value="TPR_IPO4/5"/>
</dbReference>
<dbReference type="Proteomes" id="UP000712600">
    <property type="component" value="Unassembled WGS sequence"/>
</dbReference>
<evidence type="ECO:0000256" key="5">
    <source>
        <dbReference type="ARBA" id="ARBA00022737"/>
    </source>
</evidence>
<dbReference type="Pfam" id="PF03810">
    <property type="entry name" value="IBN_N"/>
    <property type="match status" value="1"/>
</dbReference>
<dbReference type="InterPro" id="IPR036259">
    <property type="entry name" value="MFS_trans_sf"/>
</dbReference>
<keyword evidence="4" id="KW-0963">Cytoplasm</keyword>
<dbReference type="InterPro" id="IPR001494">
    <property type="entry name" value="Importin-beta_N"/>
</dbReference>
<reference evidence="10" key="1">
    <citation type="submission" date="2019-12" db="EMBL/GenBank/DDBJ databases">
        <title>Genome sequencing and annotation of Brassica cretica.</title>
        <authorList>
            <person name="Studholme D.J."/>
            <person name="Sarris P."/>
        </authorList>
    </citation>
    <scope>NUCLEOTIDE SEQUENCE</scope>
    <source>
        <strain evidence="10">PFS-109/04</strain>
        <tissue evidence="10">Leaf</tissue>
    </source>
</reference>
<comment type="subcellular location">
    <subcellularLocation>
        <location evidence="2">Cytoplasm</location>
    </subcellularLocation>
    <subcellularLocation>
        <location evidence="1">Nucleus</location>
    </subcellularLocation>
</comment>
<comment type="caution">
    <text evidence="10">The sequence shown here is derived from an EMBL/GenBank/DDBJ whole genome shotgun (WGS) entry which is preliminary data.</text>
</comment>